<comment type="subunit">
    <text evidence="3">Homotrimer.</text>
</comment>
<proteinExistence type="inferred from homology"/>
<organism evidence="9 10">
    <name type="scientific">Mya arenaria</name>
    <name type="common">Soft-shell clam</name>
    <dbReference type="NCBI Taxonomy" id="6604"/>
    <lineage>
        <taxon>Eukaryota</taxon>
        <taxon>Metazoa</taxon>
        <taxon>Spiralia</taxon>
        <taxon>Lophotrochozoa</taxon>
        <taxon>Mollusca</taxon>
        <taxon>Bivalvia</taxon>
        <taxon>Autobranchia</taxon>
        <taxon>Heteroconchia</taxon>
        <taxon>Euheterodonta</taxon>
        <taxon>Imparidentia</taxon>
        <taxon>Neoheterodontei</taxon>
        <taxon>Myida</taxon>
        <taxon>Myoidea</taxon>
        <taxon>Myidae</taxon>
        <taxon>Mya</taxon>
    </lineage>
</organism>
<dbReference type="EMBL" id="CP111018">
    <property type="protein sequence ID" value="WAR11245.1"/>
    <property type="molecule type" value="Genomic_DNA"/>
</dbReference>
<feature type="non-terminal residue" evidence="9">
    <location>
        <position position="189"/>
    </location>
</feature>
<protein>
    <submittedName>
        <fullName evidence="9">FUCL7-like protein</fullName>
    </submittedName>
</protein>
<accession>A0ABY7EPR6</accession>
<sequence>ARNVALGKPAYQTDTFSQDTTADKAVDGNTSGNLLYDKSCTHTLSSDATWSVDLGAIYQVSTVTIYNRNAVRLRNVEVFIGLDKDGPYSLAGFHEGVVGASYTFTMPPNSQARYVNITRNPPYQRLTLCEVEVESPSSKFATSSMAKIQNSTPLATISNVRSPIGCAYACHMDLKCLKIGGQFQEQTNT</sequence>
<dbReference type="InterPro" id="IPR008979">
    <property type="entry name" value="Galactose-bd-like_sf"/>
</dbReference>
<comment type="function">
    <text evidence="1">Acts as a defensive agent. Recognizes blood group fucosylated oligosaccharides including A, B, H and Lewis B-type antigens. Does not recognize Lewis A antigen and has low affinity for monovalent haptens.</text>
</comment>
<feature type="non-terminal residue" evidence="9">
    <location>
        <position position="1"/>
    </location>
</feature>
<evidence type="ECO:0000256" key="5">
    <source>
        <dbReference type="ARBA" id="ARBA00022734"/>
    </source>
</evidence>
<dbReference type="InterPro" id="IPR006585">
    <property type="entry name" value="FTP1"/>
</dbReference>
<name>A0ABY7EPR6_MYAAR</name>
<dbReference type="PANTHER" id="PTHR45713">
    <property type="entry name" value="FTP DOMAIN-CONTAINING PROTEIN"/>
    <property type="match status" value="1"/>
</dbReference>
<reference evidence="9" key="1">
    <citation type="submission" date="2022-11" db="EMBL/GenBank/DDBJ databases">
        <title>Centuries of genome instability and evolution in soft-shell clam transmissible cancer (bioRxiv).</title>
        <authorList>
            <person name="Hart S.F.M."/>
            <person name="Yonemitsu M.A."/>
            <person name="Giersch R.M."/>
            <person name="Beal B.F."/>
            <person name="Arriagada G."/>
            <person name="Davis B.W."/>
            <person name="Ostrander E.A."/>
            <person name="Goff S.P."/>
            <person name="Metzger M.J."/>
        </authorList>
    </citation>
    <scope>NUCLEOTIDE SEQUENCE</scope>
    <source>
        <strain evidence="9">MELC-2E11</strain>
        <tissue evidence="9">Siphon/mantle</tissue>
    </source>
</reference>
<feature type="domain" description="Fucolectin tachylectin-4 pentraxin-1" evidence="8">
    <location>
        <begin position="1"/>
        <end position="138"/>
    </location>
</feature>
<evidence type="ECO:0000313" key="10">
    <source>
        <dbReference type="Proteomes" id="UP001164746"/>
    </source>
</evidence>
<dbReference type="Pfam" id="PF22633">
    <property type="entry name" value="F5_F8_type_C_2"/>
    <property type="match status" value="1"/>
</dbReference>
<evidence type="ECO:0000256" key="2">
    <source>
        <dbReference type="ARBA" id="ARBA00010147"/>
    </source>
</evidence>
<keyword evidence="7" id="KW-1015">Disulfide bond</keyword>
<evidence type="ECO:0000256" key="6">
    <source>
        <dbReference type="ARBA" id="ARBA00022837"/>
    </source>
</evidence>
<evidence type="ECO:0000256" key="7">
    <source>
        <dbReference type="ARBA" id="ARBA00023157"/>
    </source>
</evidence>
<comment type="similarity">
    <text evidence="2">Belongs to the fucolectin family.</text>
</comment>
<dbReference type="PANTHER" id="PTHR45713:SF6">
    <property type="entry name" value="F5_8 TYPE C DOMAIN-CONTAINING PROTEIN"/>
    <property type="match status" value="1"/>
</dbReference>
<dbReference type="Gene3D" id="2.60.120.260">
    <property type="entry name" value="Galactose-binding domain-like"/>
    <property type="match status" value="1"/>
</dbReference>
<keyword evidence="4" id="KW-0479">Metal-binding</keyword>
<keyword evidence="10" id="KW-1185">Reference proteome</keyword>
<dbReference type="Proteomes" id="UP001164746">
    <property type="component" value="Chromosome 7"/>
</dbReference>
<evidence type="ECO:0000256" key="1">
    <source>
        <dbReference type="ARBA" id="ARBA00002219"/>
    </source>
</evidence>
<dbReference type="InterPro" id="IPR051941">
    <property type="entry name" value="BG_Antigen-Binding_Lectin"/>
</dbReference>
<evidence type="ECO:0000256" key="4">
    <source>
        <dbReference type="ARBA" id="ARBA00022723"/>
    </source>
</evidence>
<dbReference type="SUPFAM" id="SSF49785">
    <property type="entry name" value="Galactose-binding domain-like"/>
    <property type="match status" value="1"/>
</dbReference>
<dbReference type="SMART" id="SM00607">
    <property type="entry name" value="FTP"/>
    <property type="match status" value="1"/>
</dbReference>
<gene>
    <name evidence="9" type="ORF">MAR_036321</name>
</gene>
<evidence type="ECO:0000256" key="3">
    <source>
        <dbReference type="ARBA" id="ARBA00011233"/>
    </source>
</evidence>
<evidence type="ECO:0000259" key="8">
    <source>
        <dbReference type="SMART" id="SM00607"/>
    </source>
</evidence>
<evidence type="ECO:0000313" key="9">
    <source>
        <dbReference type="EMBL" id="WAR11245.1"/>
    </source>
</evidence>
<keyword evidence="5" id="KW-0430">Lectin</keyword>
<keyword evidence="6" id="KW-0106">Calcium</keyword>